<organism evidence="1 2">
    <name type="scientific">Mucilaginibacter gotjawali</name>
    <dbReference type="NCBI Taxonomy" id="1550579"/>
    <lineage>
        <taxon>Bacteria</taxon>
        <taxon>Pseudomonadati</taxon>
        <taxon>Bacteroidota</taxon>
        <taxon>Sphingobacteriia</taxon>
        <taxon>Sphingobacteriales</taxon>
        <taxon>Sphingobacteriaceae</taxon>
        <taxon>Mucilaginibacter</taxon>
    </lineage>
</organism>
<evidence type="ECO:0000313" key="1">
    <source>
        <dbReference type="EMBL" id="BAU56121.1"/>
    </source>
</evidence>
<sequence>MTLHLPHHDNAKVYKNKTLSVLPDRVLRKVLSPES</sequence>
<proteinExistence type="predicted"/>
<dbReference type="Proteomes" id="UP000218263">
    <property type="component" value="Chromosome"/>
</dbReference>
<accession>A0A0X8X5T2</accession>
<dbReference type="KEGG" id="mgot:MgSA37_04318"/>
<name>A0A0X8X5T2_9SPHI</name>
<dbReference type="EMBL" id="AP017313">
    <property type="protein sequence ID" value="BAU56121.1"/>
    <property type="molecule type" value="Genomic_DNA"/>
</dbReference>
<evidence type="ECO:0000313" key="2">
    <source>
        <dbReference type="Proteomes" id="UP000218263"/>
    </source>
</evidence>
<keyword evidence="2" id="KW-1185">Reference proteome</keyword>
<gene>
    <name evidence="1" type="ORF">MgSA37_04318</name>
</gene>
<reference evidence="1 2" key="1">
    <citation type="submission" date="2015-12" db="EMBL/GenBank/DDBJ databases">
        <title>Genome sequence of Mucilaginibacter gotjawali.</title>
        <authorList>
            <person name="Lee J.S."/>
            <person name="Lee K.C."/>
            <person name="Kim K.K."/>
            <person name="Lee B.W."/>
        </authorList>
    </citation>
    <scope>NUCLEOTIDE SEQUENCE [LARGE SCALE GENOMIC DNA]</scope>
    <source>
        <strain evidence="1 2">SA3-7</strain>
    </source>
</reference>
<protein>
    <submittedName>
        <fullName evidence="1">Uncharacterized protein</fullName>
    </submittedName>
</protein>
<dbReference type="AlphaFoldDB" id="A0A0X8X5T2"/>